<dbReference type="Pfam" id="PF02729">
    <property type="entry name" value="OTCace_N"/>
    <property type="match status" value="1"/>
</dbReference>
<gene>
    <name evidence="4" type="ORF">pipiens_007312</name>
</gene>
<evidence type="ECO:0000259" key="3">
    <source>
        <dbReference type="Pfam" id="PF02729"/>
    </source>
</evidence>
<keyword evidence="1" id="KW-0808">Transferase</keyword>
<organism evidence="4 5">
    <name type="scientific">Culex pipiens pipiens</name>
    <name type="common">Northern house mosquito</name>
    <dbReference type="NCBI Taxonomy" id="38569"/>
    <lineage>
        <taxon>Eukaryota</taxon>
        <taxon>Metazoa</taxon>
        <taxon>Ecdysozoa</taxon>
        <taxon>Arthropoda</taxon>
        <taxon>Hexapoda</taxon>
        <taxon>Insecta</taxon>
        <taxon>Pterygota</taxon>
        <taxon>Neoptera</taxon>
        <taxon>Endopterygota</taxon>
        <taxon>Diptera</taxon>
        <taxon>Nematocera</taxon>
        <taxon>Culicoidea</taxon>
        <taxon>Culicidae</taxon>
        <taxon>Culicinae</taxon>
        <taxon>Culicini</taxon>
        <taxon>Culex</taxon>
        <taxon>Culex</taxon>
    </lineage>
</organism>
<dbReference type="InterPro" id="IPR036901">
    <property type="entry name" value="Asp/Orn_carbamoylTrfase_sf"/>
</dbReference>
<dbReference type="InterPro" id="IPR006132">
    <property type="entry name" value="Asp/Orn_carbamoyltranf_P-bd"/>
</dbReference>
<dbReference type="Gene3D" id="3.40.50.1370">
    <property type="entry name" value="Aspartate/ornithine carbamoyltransferase"/>
    <property type="match status" value="2"/>
</dbReference>
<dbReference type="GO" id="GO:0016740">
    <property type="term" value="F:transferase activity"/>
    <property type="evidence" value="ECO:0007669"/>
    <property type="project" value="UniProtKB-KW"/>
</dbReference>
<evidence type="ECO:0000256" key="1">
    <source>
        <dbReference type="ARBA" id="ARBA00022679"/>
    </source>
</evidence>
<dbReference type="PANTHER" id="PTHR45753:SF6">
    <property type="entry name" value="ASPARTATE CARBAMOYLTRANSFERASE"/>
    <property type="match status" value="1"/>
</dbReference>
<dbReference type="Gene3D" id="3.20.20.140">
    <property type="entry name" value="Metal-dependent hydrolases"/>
    <property type="match status" value="1"/>
</dbReference>
<sequence>MILPLLLTTFNENRLSLEDLIAKFYKNPKRNFGLPEQPNTYVEDDFNVEWIIPEVPPHYKTRWSSYYYGKDVLLQAANLTPKERTMAGKHVLSEKQLNEIFNVAQKMRASITKDHRWTTCCAGRSWRPFSTRSARGPAAASRGNAMSRRSRNLHGRNEHLRQEGRGQHLRNGYSDVVVLRHPEPGAVSKVAHHCRKPLINAGDGIGEHPTQSLLDIFTIREEIGTVNGLTIIIVGDLKHDRTVHS</sequence>
<dbReference type="Proteomes" id="UP001562425">
    <property type="component" value="Unassembled WGS sequence"/>
</dbReference>
<reference evidence="4 5" key="1">
    <citation type="submission" date="2024-05" db="EMBL/GenBank/DDBJ databases">
        <title>Culex pipiens pipiens assembly and annotation.</title>
        <authorList>
            <person name="Alout H."/>
            <person name="Durand T."/>
        </authorList>
    </citation>
    <scope>NUCLEOTIDE SEQUENCE [LARGE SCALE GENOMIC DNA]</scope>
    <source>
        <strain evidence="4">HA-2024</strain>
        <tissue evidence="4">Whole body</tissue>
    </source>
</reference>
<evidence type="ECO:0000313" key="5">
    <source>
        <dbReference type="Proteomes" id="UP001562425"/>
    </source>
</evidence>
<feature type="compositionally biased region" description="Low complexity" evidence="2">
    <location>
        <begin position="131"/>
        <end position="145"/>
    </location>
</feature>
<keyword evidence="5" id="KW-1185">Reference proteome</keyword>
<dbReference type="PANTHER" id="PTHR45753">
    <property type="entry name" value="ORNITHINE CARBAMOYLTRANSFERASE, MITOCHONDRIAL"/>
    <property type="match status" value="1"/>
</dbReference>
<proteinExistence type="predicted"/>
<comment type="caution">
    <text evidence="4">The sequence shown here is derived from an EMBL/GenBank/DDBJ whole genome shotgun (WGS) entry which is preliminary data.</text>
</comment>
<feature type="compositionally biased region" description="Basic and acidic residues" evidence="2">
    <location>
        <begin position="155"/>
        <end position="166"/>
    </location>
</feature>
<protein>
    <recommendedName>
        <fullName evidence="3">Aspartate/ornithine carbamoyltransferase carbamoyl-P binding domain-containing protein</fullName>
    </recommendedName>
</protein>
<accession>A0ABD1DMF6</accession>
<feature type="domain" description="Aspartate/ornithine carbamoyltransferase carbamoyl-P binding" evidence="3">
    <location>
        <begin position="91"/>
        <end position="221"/>
    </location>
</feature>
<name>A0ABD1DMF6_CULPP</name>
<dbReference type="AlphaFoldDB" id="A0ABD1DMF6"/>
<evidence type="ECO:0000313" key="4">
    <source>
        <dbReference type="EMBL" id="KAL1400579.1"/>
    </source>
</evidence>
<feature type="region of interest" description="Disordered" evidence="2">
    <location>
        <begin position="131"/>
        <end position="166"/>
    </location>
</feature>
<dbReference type="SUPFAM" id="SSF53671">
    <property type="entry name" value="Aspartate/ornithine carbamoyltransferase"/>
    <property type="match status" value="1"/>
</dbReference>
<dbReference type="EMBL" id="JBEHCU010005198">
    <property type="protein sequence ID" value="KAL1400579.1"/>
    <property type="molecule type" value="Genomic_DNA"/>
</dbReference>
<evidence type="ECO:0000256" key="2">
    <source>
        <dbReference type="SAM" id="MobiDB-lite"/>
    </source>
</evidence>